<evidence type="ECO:0000313" key="1">
    <source>
        <dbReference type="EMBL" id="MEN7548694.1"/>
    </source>
</evidence>
<name>A0AAW9S6W8_9BACT</name>
<evidence type="ECO:0008006" key="3">
    <source>
        <dbReference type="Google" id="ProtNLM"/>
    </source>
</evidence>
<dbReference type="EMBL" id="JBDKWZ010000006">
    <property type="protein sequence ID" value="MEN7548694.1"/>
    <property type="molecule type" value="Genomic_DNA"/>
</dbReference>
<keyword evidence="2" id="KW-1185">Reference proteome</keyword>
<proteinExistence type="predicted"/>
<protein>
    <recommendedName>
        <fullName evidence="3">DUF4382 domain-containing protein</fullName>
    </recommendedName>
</protein>
<comment type="caution">
    <text evidence="1">The sequence shown here is derived from an EMBL/GenBank/DDBJ whole genome shotgun (WGS) entry which is preliminary data.</text>
</comment>
<accession>A0AAW9S6W8</accession>
<gene>
    <name evidence="1" type="ORF">AAG747_12285</name>
</gene>
<sequence>MQDLSIRIRIVLYFLVFGVAGACSSSLDELEVKSNVTGKVAFLPGQITEEVPFLIAADTTWDFTQELIAFNKISSKSLDDIKPNRFVLQLSSGQEATFAGLDSVNLRLSNGIDEVSVASLGNISETSKALELRPGIESVKSLILSSDTVYYELFLLMSAQPEDTVMMDVFGEFRVSGSL</sequence>
<dbReference type="RefSeq" id="WP_346821471.1">
    <property type="nucleotide sequence ID" value="NZ_JBDKWZ010000006.1"/>
</dbReference>
<reference evidence="1 2" key="1">
    <citation type="submission" date="2024-04" db="EMBL/GenBank/DDBJ databases">
        <title>Novel genus in family Flammeovirgaceae.</title>
        <authorList>
            <person name="Nguyen T.H."/>
            <person name="Vuong T.Q."/>
            <person name="Le H."/>
            <person name="Kim S.-G."/>
        </authorList>
    </citation>
    <scope>NUCLEOTIDE SEQUENCE [LARGE SCALE GENOMIC DNA]</scope>
    <source>
        <strain evidence="1 2">JCM 23209</strain>
    </source>
</reference>
<dbReference type="AlphaFoldDB" id="A0AAW9S6W8"/>
<dbReference type="Proteomes" id="UP001403385">
    <property type="component" value="Unassembled WGS sequence"/>
</dbReference>
<dbReference type="PROSITE" id="PS51257">
    <property type="entry name" value="PROKAR_LIPOPROTEIN"/>
    <property type="match status" value="1"/>
</dbReference>
<evidence type="ECO:0000313" key="2">
    <source>
        <dbReference type="Proteomes" id="UP001403385"/>
    </source>
</evidence>
<organism evidence="1 2">
    <name type="scientific">Rapidithrix thailandica</name>
    <dbReference type="NCBI Taxonomy" id="413964"/>
    <lineage>
        <taxon>Bacteria</taxon>
        <taxon>Pseudomonadati</taxon>
        <taxon>Bacteroidota</taxon>
        <taxon>Cytophagia</taxon>
        <taxon>Cytophagales</taxon>
        <taxon>Flammeovirgaceae</taxon>
        <taxon>Rapidithrix</taxon>
    </lineage>
</organism>